<name>A0A2U3BEQ3_9VIBR</name>
<comment type="caution">
    <text evidence="3">The sequence shown here is derived from an EMBL/GenBank/DDBJ whole genome shotgun (WGS) entry which is preliminary data.</text>
</comment>
<feature type="chain" id="PRO_5015650641" evidence="2">
    <location>
        <begin position="31"/>
        <end position="291"/>
    </location>
</feature>
<keyword evidence="4" id="KW-1185">Reference proteome</keyword>
<accession>A0A2U3BEQ3</accession>
<gene>
    <name evidence="3" type="ORF">DI392_02905</name>
</gene>
<dbReference type="OrthoDB" id="6260771at2"/>
<dbReference type="InterPro" id="IPR011990">
    <property type="entry name" value="TPR-like_helical_dom_sf"/>
</dbReference>
<evidence type="ECO:0000256" key="1">
    <source>
        <dbReference type="SAM" id="MobiDB-lite"/>
    </source>
</evidence>
<feature type="compositionally biased region" description="Polar residues" evidence="1">
    <location>
        <begin position="267"/>
        <end position="277"/>
    </location>
</feature>
<feature type="compositionally biased region" description="Basic and acidic residues" evidence="1">
    <location>
        <begin position="281"/>
        <end position="291"/>
    </location>
</feature>
<reference evidence="3 4" key="1">
    <citation type="submission" date="2018-05" db="EMBL/GenBank/DDBJ databases">
        <title>Vibrio limimaris sp. nov., isolated from marine sediment.</title>
        <authorList>
            <person name="Li C.-M."/>
        </authorList>
    </citation>
    <scope>NUCLEOTIDE SEQUENCE [LARGE SCALE GENOMIC DNA]</scope>
    <source>
        <strain evidence="3 4">E4404</strain>
    </source>
</reference>
<organism evidence="3 4">
    <name type="scientific">Vibrio albus</name>
    <dbReference type="NCBI Taxonomy" id="2200953"/>
    <lineage>
        <taxon>Bacteria</taxon>
        <taxon>Pseudomonadati</taxon>
        <taxon>Pseudomonadota</taxon>
        <taxon>Gammaproteobacteria</taxon>
        <taxon>Vibrionales</taxon>
        <taxon>Vibrionaceae</taxon>
        <taxon>Vibrio</taxon>
    </lineage>
</organism>
<evidence type="ECO:0000313" key="4">
    <source>
        <dbReference type="Proteomes" id="UP000245362"/>
    </source>
</evidence>
<keyword evidence="2" id="KW-0732">Signal</keyword>
<dbReference type="RefSeq" id="WP_109318384.1">
    <property type="nucleotide sequence ID" value="NZ_QFWT01000001.1"/>
</dbReference>
<proteinExistence type="predicted"/>
<dbReference type="SUPFAM" id="SSF48452">
    <property type="entry name" value="TPR-like"/>
    <property type="match status" value="1"/>
</dbReference>
<dbReference type="EMBL" id="QFWT01000001">
    <property type="protein sequence ID" value="PWI35232.1"/>
    <property type="molecule type" value="Genomic_DNA"/>
</dbReference>
<dbReference type="Gene3D" id="1.25.40.10">
    <property type="entry name" value="Tetratricopeptide repeat domain"/>
    <property type="match status" value="1"/>
</dbReference>
<protein>
    <submittedName>
        <fullName evidence="3">Uncharacterized protein</fullName>
    </submittedName>
</protein>
<dbReference type="Proteomes" id="UP000245362">
    <property type="component" value="Unassembled WGS sequence"/>
</dbReference>
<feature type="region of interest" description="Disordered" evidence="1">
    <location>
        <begin position="261"/>
        <end position="291"/>
    </location>
</feature>
<dbReference type="AlphaFoldDB" id="A0A2U3BEQ3"/>
<feature type="signal peptide" evidence="2">
    <location>
        <begin position="1"/>
        <end position="30"/>
    </location>
</feature>
<sequence>MFGNGFSNGFRLIGRAGSILLLAFLVGACASGNSTIQAQADQVRSESKEQILLNTANREQLITFYKQQLKENYSTETRIKLIEAYLESGDTESASFHLTEIESDEEHAAKIVFLKARVAYLSGNYLEAYQYAQTALSLSASYPEAENLMGLIQAERGELVSAREHFLSARRHYYDDAIIKNNLAVIDLIEENYRSAVQRLQPLYLKTGGDTQITSNLLIAYAKLGEYKAVREILKEQDYSEEDIQRIFLILRGMSKVNEKEEEPNQLPISQEGSAASIQVKVDRGPDYEAH</sequence>
<evidence type="ECO:0000256" key="2">
    <source>
        <dbReference type="SAM" id="SignalP"/>
    </source>
</evidence>
<evidence type="ECO:0000313" key="3">
    <source>
        <dbReference type="EMBL" id="PWI35232.1"/>
    </source>
</evidence>